<sequence>MIGGEVDDERLGTRFFELGGDRAGLTVWEGEDDDIVAGEHLGGGLLDHEIGISGKMGLMSAERLTHRGMSAHRGDVEMRVSAQQPEDLSPGVSGSTGDGNRKIIHMYNYTSTLNYMQEA</sequence>
<accession>A0ABP4NI64</accession>
<comment type="caution">
    <text evidence="1">The sequence shown here is derived from an EMBL/GenBank/DDBJ whole genome shotgun (WGS) entry which is preliminary data.</text>
</comment>
<reference evidence="2" key="1">
    <citation type="journal article" date="2019" name="Int. J. Syst. Evol. Microbiol.">
        <title>The Global Catalogue of Microorganisms (GCM) 10K type strain sequencing project: providing services to taxonomists for standard genome sequencing and annotation.</title>
        <authorList>
            <consortium name="The Broad Institute Genomics Platform"/>
            <consortium name="The Broad Institute Genome Sequencing Center for Infectious Disease"/>
            <person name="Wu L."/>
            <person name="Ma J."/>
        </authorList>
    </citation>
    <scope>NUCLEOTIDE SEQUENCE [LARGE SCALE GENOMIC DNA]</scope>
    <source>
        <strain evidence="2">JCM 13319</strain>
    </source>
</reference>
<dbReference type="Proteomes" id="UP001501791">
    <property type="component" value="Unassembled WGS sequence"/>
</dbReference>
<proteinExistence type="predicted"/>
<organism evidence="1 2">
    <name type="scientific">Brevibacterium picturae</name>
    <dbReference type="NCBI Taxonomy" id="260553"/>
    <lineage>
        <taxon>Bacteria</taxon>
        <taxon>Bacillati</taxon>
        <taxon>Actinomycetota</taxon>
        <taxon>Actinomycetes</taxon>
        <taxon>Micrococcales</taxon>
        <taxon>Brevibacteriaceae</taxon>
        <taxon>Brevibacterium</taxon>
    </lineage>
</organism>
<protein>
    <submittedName>
        <fullName evidence="1">Uncharacterized protein</fullName>
    </submittedName>
</protein>
<evidence type="ECO:0000313" key="1">
    <source>
        <dbReference type="EMBL" id="GAA1560835.1"/>
    </source>
</evidence>
<evidence type="ECO:0000313" key="2">
    <source>
        <dbReference type="Proteomes" id="UP001501791"/>
    </source>
</evidence>
<gene>
    <name evidence="1" type="ORF">GCM10009691_38390</name>
</gene>
<dbReference type="EMBL" id="BAAALY010000019">
    <property type="protein sequence ID" value="GAA1560835.1"/>
    <property type="molecule type" value="Genomic_DNA"/>
</dbReference>
<name>A0ABP4NI64_9MICO</name>
<keyword evidence="2" id="KW-1185">Reference proteome</keyword>